<keyword evidence="3" id="KW-1185">Reference proteome</keyword>
<accession>A0A8K0G3R0</accession>
<dbReference type="Proteomes" id="UP000801492">
    <property type="component" value="Unassembled WGS sequence"/>
</dbReference>
<dbReference type="OrthoDB" id="6739386at2759"/>
<reference evidence="2" key="1">
    <citation type="submission" date="2019-08" db="EMBL/GenBank/DDBJ databases">
        <title>The genome of the North American firefly Photinus pyralis.</title>
        <authorList>
            <consortium name="Photinus pyralis genome working group"/>
            <person name="Fallon T.R."/>
            <person name="Sander Lower S.E."/>
            <person name="Weng J.-K."/>
        </authorList>
    </citation>
    <scope>NUCLEOTIDE SEQUENCE</scope>
    <source>
        <strain evidence="2">TRF0915ILg1</strain>
        <tissue evidence="2">Whole body</tissue>
    </source>
</reference>
<dbReference type="SUPFAM" id="SSF47565">
    <property type="entry name" value="Insect pheromone/odorant-binding proteins"/>
    <property type="match status" value="1"/>
</dbReference>
<dbReference type="InterPro" id="IPR036728">
    <property type="entry name" value="PBP_GOBP_sf"/>
</dbReference>
<proteinExistence type="predicted"/>
<dbReference type="InterPro" id="IPR006170">
    <property type="entry name" value="PBP/GOBP"/>
</dbReference>
<evidence type="ECO:0000313" key="2">
    <source>
        <dbReference type="EMBL" id="KAF2887307.1"/>
    </source>
</evidence>
<name>A0A8K0G3R0_IGNLU</name>
<dbReference type="AlphaFoldDB" id="A0A8K0G3R0"/>
<protein>
    <submittedName>
        <fullName evidence="2">Uncharacterized protein</fullName>
    </submittedName>
</protein>
<evidence type="ECO:0000256" key="1">
    <source>
        <dbReference type="SAM" id="SignalP"/>
    </source>
</evidence>
<gene>
    <name evidence="2" type="ORF">ILUMI_18866</name>
</gene>
<comment type="caution">
    <text evidence="2">The sequence shown here is derived from an EMBL/GenBank/DDBJ whole genome shotgun (WGS) entry which is preliminary data.</text>
</comment>
<evidence type="ECO:0000313" key="3">
    <source>
        <dbReference type="Proteomes" id="UP000801492"/>
    </source>
</evidence>
<dbReference type="GO" id="GO:0005549">
    <property type="term" value="F:odorant binding"/>
    <property type="evidence" value="ECO:0007669"/>
    <property type="project" value="InterPro"/>
</dbReference>
<feature type="chain" id="PRO_5035462881" evidence="1">
    <location>
        <begin position="19"/>
        <end position="144"/>
    </location>
</feature>
<feature type="signal peptide" evidence="1">
    <location>
        <begin position="1"/>
        <end position="18"/>
    </location>
</feature>
<organism evidence="2 3">
    <name type="scientific">Ignelater luminosus</name>
    <name type="common">Cucubano</name>
    <name type="synonym">Pyrophorus luminosus</name>
    <dbReference type="NCBI Taxonomy" id="2038154"/>
    <lineage>
        <taxon>Eukaryota</taxon>
        <taxon>Metazoa</taxon>
        <taxon>Ecdysozoa</taxon>
        <taxon>Arthropoda</taxon>
        <taxon>Hexapoda</taxon>
        <taxon>Insecta</taxon>
        <taxon>Pterygota</taxon>
        <taxon>Neoptera</taxon>
        <taxon>Endopterygota</taxon>
        <taxon>Coleoptera</taxon>
        <taxon>Polyphaga</taxon>
        <taxon>Elateriformia</taxon>
        <taxon>Elateroidea</taxon>
        <taxon>Elateridae</taxon>
        <taxon>Agrypninae</taxon>
        <taxon>Pyrophorini</taxon>
        <taxon>Ignelater</taxon>
    </lineage>
</organism>
<dbReference type="Pfam" id="PF01395">
    <property type="entry name" value="PBP_GOBP"/>
    <property type="match status" value="1"/>
</dbReference>
<sequence>MKFLIFGLLGFFAVATEAKVEYTQTAKDCLSEINTDEDAMRSILNEDKLFPEDNELAVKFFECIYRSNINDNNEIVVDDKLKDYITQIISRRLEGKTESASAASIANDCLEHCKDRKGDSKGQTAIKVMNCVKERFVEYVNEKH</sequence>
<keyword evidence="1" id="KW-0732">Signal</keyword>
<dbReference type="EMBL" id="VTPC01084156">
    <property type="protein sequence ID" value="KAF2887307.1"/>
    <property type="molecule type" value="Genomic_DNA"/>
</dbReference>
<dbReference type="Gene3D" id="1.10.238.20">
    <property type="entry name" value="Pheromone/general odorant binding protein domain"/>
    <property type="match status" value="1"/>
</dbReference>